<dbReference type="AlphaFoldDB" id="A0A0S2I1Z1"/>
<keyword evidence="7" id="KW-0057">Aromatic amino acid biosynthesis</keyword>
<dbReference type="FunFam" id="3.20.20.70:FF:000024">
    <property type="entry name" value="Indole-3-glycerol phosphate synthase"/>
    <property type="match status" value="1"/>
</dbReference>
<dbReference type="InterPro" id="IPR045186">
    <property type="entry name" value="Indole-3-glycerol_P_synth"/>
</dbReference>
<dbReference type="PANTHER" id="PTHR22854">
    <property type="entry name" value="TRYPTOPHAN BIOSYNTHESIS PROTEIN"/>
    <property type="match status" value="1"/>
</dbReference>
<dbReference type="GO" id="GO:0004640">
    <property type="term" value="F:phosphoribosylanthranilate isomerase activity"/>
    <property type="evidence" value="ECO:0007669"/>
    <property type="project" value="TreeGrafter"/>
</dbReference>
<evidence type="ECO:0000256" key="3">
    <source>
        <dbReference type="ARBA" id="ARBA00012362"/>
    </source>
</evidence>
<evidence type="ECO:0000256" key="1">
    <source>
        <dbReference type="ARBA" id="ARBA00001633"/>
    </source>
</evidence>
<organism evidence="10 11">
    <name type="scientific">Salinivirga cyanobacteriivorans</name>
    <dbReference type="NCBI Taxonomy" id="1307839"/>
    <lineage>
        <taxon>Bacteria</taxon>
        <taxon>Pseudomonadati</taxon>
        <taxon>Bacteroidota</taxon>
        <taxon>Bacteroidia</taxon>
        <taxon>Bacteroidales</taxon>
        <taxon>Salinivirgaceae</taxon>
        <taxon>Salinivirga</taxon>
    </lineage>
</organism>
<evidence type="ECO:0000256" key="2">
    <source>
        <dbReference type="ARBA" id="ARBA00004696"/>
    </source>
</evidence>
<dbReference type="GO" id="GO:0000162">
    <property type="term" value="P:L-tryptophan biosynthetic process"/>
    <property type="evidence" value="ECO:0007669"/>
    <property type="project" value="UniProtKB-UniPathway"/>
</dbReference>
<evidence type="ECO:0000256" key="5">
    <source>
        <dbReference type="ARBA" id="ARBA00022793"/>
    </source>
</evidence>
<dbReference type="GO" id="GO:0004425">
    <property type="term" value="F:indole-3-glycerol-phosphate synthase activity"/>
    <property type="evidence" value="ECO:0007669"/>
    <property type="project" value="UniProtKB-EC"/>
</dbReference>
<reference evidence="10 11" key="1">
    <citation type="submission" date="2015-11" db="EMBL/GenBank/DDBJ databases">
        <title>Description and complete genome sequence of a novel strain predominating in hypersaline microbial mats and representing a new family of the Bacteriodetes phylum.</title>
        <authorList>
            <person name="Spring S."/>
            <person name="Bunk B."/>
            <person name="Sproer C."/>
            <person name="Klenk H.-P."/>
        </authorList>
    </citation>
    <scope>NUCLEOTIDE SEQUENCE [LARGE SCALE GENOMIC DNA]</scope>
    <source>
        <strain evidence="10 11">L21-Spi-D4</strain>
    </source>
</reference>
<dbReference type="PATRIC" id="fig|1307839.3.peg.2872"/>
<dbReference type="NCBIfam" id="NF001377">
    <property type="entry name" value="PRK00278.2-4"/>
    <property type="match status" value="1"/>
</dbReference>
<keyword evidence="8 10" id="KW-0456">Lyase</keyword>
<dbReference type="InterPro" id="IPR013785">
    <property type="entry name" value="Aldolase_TIM"/>
</dbReference>
<accession>A0A0S2I1Z1</accession>
<dbReference type="InterPro" id="IPR011060">
    <property type="entry name" value="RibuloseP-bd_barrel"/>
</dbReference>
<dbReference type="EMBL" id="CP013118">
    <property type="protein sequence ID" value="ALO16358.1"/>
    <property type="molecule type" value="Genomic_DNA"/>
</dbReference>
<sequence length="266" mass="29578">MKQILDEIVEKKKLEIAQQKRVIPERYFEQSRFFQRFPLSFADHIKHGSGVVAEHKRKSPSKGTIHTVMSHQEVISGYQHAGASAVSVLTDELFFGGSLFHLESVRAQINIPILRKDFIIDPYQIAQSKAAGADAVLLIARILSPQQIQELAALAQGHGMEVLLELHDESELEKVNGLIDVIGVNNRNLQNFSVDLDQSIALCKQIPDSYTKIAESGISAPETAAKLKTAGFHGFLIGEFFMSEKNPPGKCLSFINKYNHLKNSET</sequence>
<keyword evidence="4" id="KW-0028">Amino-acid biosynthesis</keyword>
<dbReference type="EC" id="4.1.1.48" evidence="3"/>
<keyword evidence="6" id="KW-0822">Tryptophan biosynthesis</keyword>
<comment type="catalytic activity">
    <reaction evidence="1">
        <text>1-(2-carboxyphenylamino)-1-deoxy-D-ribulose 5-phosphate + H(+) = (1S,2R)-1-C-(indol-3-yl)glycerol 3-phosphate + CO2 + H2O</text>
        <dbReference type="Rhea" id="RHEA:23476"/>
        <dbReference type="ChEBI" id="CHEBI:15377"/>
        <dbReference type="ChEBI" id="CHEBI:15378"/>
        <dbReference type="ChEBI" id="CHEBI:16526"/>
        <dbReference type="ChEBI" id="CHEBI:58613"/>
        <dbReference type="ChEBI" id="CHEBI:58866"/>
        <dbReference type="EC" id="4.1.1.48"/>
    </reaction>
</comment>
<feature type="domain" description="Indole-3-glycerol phosphate synthase" evidence="9">
    <location>
        <begin position="5"/>
        <end position="246"/>
    </location>
</feature>
<evidence type="ECO:0000313" key="10">
    <source>
        <dbReference type="EMBL" id="ALO16358.1"/>
    </source>
</evidence>
<comment type="pathway">
    <text evidence="2">Amino-acid biosynthesis; L-tryptophan biosynthesis; L-tryptophan from chorismate: step 4/5.</text>
</comment>
<dbReference type="CDD" id="cd00331">
    <property type="entry name" value="IGPS"/>
    <property type="match status" value="1"/>
</dbReference>
<dbReference type="STRING" id="1307839.L21SP5_02735"/>
<evidence type="ECO:0000259" key="9">
    <source>
        <dbReference type="Pfam" id="PF00218"/>
    </source>
</evidence>
<dbReference type="Gene3D" id="3.20.20.70">
    <property type="entry name" value="Aldolase class I"/>
    <property type="match status" value="1"/>
</dbReference>
<keyword evidence="11" id="KW-1185">Reference proteome</keyword>
<dbReference type="SUPFAM" id="SSF51366">
    <property type="entry name" value="Ribulose-phoshate binding barrel"/>
    <property type="match status" value="1"/>
</dbReference>
<dbReference type="Proteomes" id="UP000064893">
    <property type="component" value="Chromosome"/>
</dbReference>
<dbReference type="UniPathway" id="UPA00035">
    <property type="reaction ID" value="UER00043"/>
</dbReference>
<evidence type="ECO:0000256" key="4">
    <source>
        <dbReference type="ARBA" id="ARBA00022605"/>
    </source>
</evidence>
<evidence type="ECO:0000313" key="11">
    <source>
        <dbReference type="Proteomes" id="UP000064893"/>
    </source>
</evidence>
<dbReference type="RefSeq" id="WP_057953738.1">
    <property type="nucleotide sequence ID" value="NZ_CP013118.1"/>
</dbReference>
<dbReference type="OrthoDB" id="9804217at2"/>
<keyword evidence="5" id="KW-0210">Decarboxylase</keyword>
<evidence type="ECO:0000256" key="8">
    <source>
        <dbReference type="ARBA" id="ARBA00023239"/>
    </source>
</evidence>
<protein>
    <recommendedName>
        <fullName evidence="3">indole-3-glycerol-phosphate synthase</fullName>
        <ecNumber evidence="3">4.1.1.48</ecNumber>
    </recommendedName>
</protein>
<dbReference type="InterPro" id="IPR013798">
    <property type="entry name" value="Indole-3-glycerol_P_synth_dom"/>
</dbReference>
<dbReference type="KEGG" id="blq:L21SP5_02735"/>
<evidence type="ECO:0000256" key="7">
    <source>
        <dbReference type="ARBA" id="ARBA00023141"/>
    </source>
</evidence>
<proteinExistence type="predicted"/>
<name>A0A0S2I1Z1_9BACT</name>
<dbReference type="PANTHER" id="PTHR22854:SF2">
    <property type="entry name" value="INDOLE-3-GLYCEROL-PHOSPHATE SYNTHASE"/>
    <property type="match status" value="1"/>
</dbReference>
<gene>
    <name evidence="10" type="primary">trpC</name>
    <name evidence="10" type="ORF">L21SP5_02735</name>
</gene>
<dbReference type="Pfam" id="PF00218">
    <property type="entry name" value="IGPS"/>
    <property type="match status" value="1"/>
</dbReference>
<evidence type="ECO:0000256" key="6">
    <source>
        <dbReference type="ARBA" id="ARBA00022822"/>
    </source>
</evidence>